<dbReference type="CDD" id="cd10719">
    <property type="entry name" value="DnaJ_zf"/>
    <property type="match status" value="1"/>
</dbReference>
<dbReference type="InterPro" id="IPR001305">
    <property type="entry name" value="HSP_DnaJ_Cys-rich_dom"/>
</dbReference>
<dbReference type="EMBL" id="HBKQ01058188">
    <property type="protein sequence ID" value="CAE2284876.1"/>
    <property type="molecule type" value="Transcribed_RNA"/>
</dbReference>
<organism evidence="7">
    <name type="scientific">Odontella aurita</name>
    <dbReference type="NCBI Taxonomy" id="265563"/>
    <lineage>
        <taxon>Eukaryota</taxon>
        <taxon>Sar</taxon>
        <taxon>Stramenopiles</taxon>
        <taxon>Ochrophyta</taxon>
        <taxon>Bacillariophyta</taxon>
        <taxon>Mediophyceae</taxon>
        <taxon>Biddulphiophycidae</taxon>
        <taxon>Eupodiscales</taxon>
        <taxon>Odontellaceae</taxon>
        <taxon>Odontella</taxon>
    </lineage>
</organism>
<dbReference type="InterPro" id="IPR001623">
    <property type="entry name" value="DnaJ_domain"/>
</dbReference>
<evidence type="ECO:0000256" key="5">
    <source>
        <dbReference type="SAM" id="MobiDB-lite"/>
    </source>
</evidence>
<dbReference type="GO" id="GO:0006457">
    <property type="term" value="P:protein folding"/>
    <property type="evidence" value="ECO:0007669"/>
    <property type="project" value="InterPro"/>
</dbReference>
<dbReference type="AlphaFoldDB" id="A0A7S4K5T0"/>
<keyword evidence="2" id="KW-0677">Repeat</keyword>
<dbReference type="InterPro" id="IPR018253">
    <property type="entry name" value="DnaJ_domain_CS"/>
</dbReference>
<dbReference type="GO" id="GO:0030544">
    <property type="term" value="F:Hsp70 protein binding"/>
    <property type="evidence" value="ECO:0007669"/>
    <property type="project" value="InterPro"/>
</dbReference>
<dbReference type="Pfam" id="PF00684">
    <property type="entry name" value="DnaJ_CXXCXGXG"/>
    <property type="match status" value="1"/>
</dbReference>
<dbReference type="FunFam" id="2.60.260.20:FF:000003">
    <property type="entry name" value="DnaJ subfamily A member 2"/>
    <property type="match status" value="1"/>
</dbReference>
<evidence type="ECO:0000256" key="1">
    <source>
        <dbReference type="ARBA" id="ARBA00022723"/>
    </source>
</evidence>
<feature type="domain" description="J" evidence="6">
    <location>
        <begin position="34"/>
        <end position="95"/>
    </location>
</feature>
<dbReference type="Pfam" id="PF01556">
    <property type="entry name" value="DnaJ_C"/>
    <property type="match status" value="1"/>
</dbReference>
<evidence type="ECO:0000256" key="3">
    <source>
        <dbReference type="ARBA" id="ARBA00022771"/>
    </source>
</evidence>
<dbReference type="InterPro" id="IPR008971">
    <property type="entry name" value="HSP40/DnaJ_pept-bd"/>
</dbReference>
<dbReference type="CDD" id="cd06257">
    <property type="entry name" value="DnaJ"/>
    <property type="match status" value="1"/>
</dbReference>
<evidence type="ECO:0000256" key="2">
    <source>
        <dbReference type="ARBA" id="ARBA00022737"/>
    </source>
</evidence>
<sequence>MFGGIPFEQFAGAHGGSFHGSGMSTPREDVDTTKLYETLGVEKDADAKKIKKAYFKLSKIHHPDKGGDGHKFKEINAAYEILSDPEKRAAYDKYGLEGVSEDGRGGGPGGGADDLFSMFFGGQRGSGRSGPRKGPSVNHPIKVSLEDLYNGKTVKLAVNRKVIVGNVVECTDCRGQGAVLEIRQIGPGMIQQVQRPCDVCNGQGKSFKTKNEREVLEVHIEKGMKHNEKITFRGKADEKPNMEPGDINFVVQEKDHDVFKRKGADLLVIREISLNQALCGYSWNFTHLDGRKMVVKTRPGEVIKPEMNTKETVPFVKTVANEGMPSRGNPFVKGNLFILFRVRFPEDNELSADKISKLREILPDPDMQAEYDAEEVEEHHMDGADLRNFGKGGAEHRGSDAYDSDDENGGGQQVQCAQS</sequence>
<dbReference type="GO" id="GO:0008270">
    <property type="term" value="F:zinc ion binding"/>
    <property type="evidence" value="ECO:0007669"/>
    <property type="project" value="UniProtKB-KW"/>
</dbReference>
<dbReference type="SMART" id="SM00271">
    <property type="entry name" value="DnaJ"/>
    <property type="match status" value="1"/>
</dbReference>
<dbReference type="SUPFAM" id="SSF49493">
    <property type="entry name" value="HSP40/DnaJ peptide-binding domain"/>
    <property type="match status" value="2"/>
</dbReference>
<dbReference type="Gene3D" id="2.60.260.20">
    <property type="entry name" value="Urease metallochaperone UreE, N-terminal domain"/>
    <property type="match status" value="2"/>
</dbReference>
<accession>A0A7S4K5T0</accession>
<feature type="region of interest" description="Disordered" evidence="5">
    <location>
        <begin position="369"/>
        <end position="419"/>
    </location>
</feature>
<dbReference type="PANTHER" id="PTHR43888">
    <property type="entry name" value="DNAJ-LIKE-2, ISOFORM A-RELATED"/>
    <property type="match status" value="1"/>
</dbReference>
<dbReference type="InterPro" id="IPR002939">
    <property type="entry name" value="DnaJ_C"/>
</dbReference>
<dbReference type="SUPFAM" id="SSF57938">
    <property type="entry name" value="DnaJ/Hsp40 cysteine-rich domain"/>
    <property type="match status" value="1"/>
</dbReference>
<keyword evidence="4" id="KW-0862">Zinc</keyword>
<gene>
    <name evidence="7" type="ORF">OAUR00152_LOCUS39781</name>
</gene>
<dbReference type="FunFam" id="2.10.230.10:FF:000001">
    <property type="entry name" value="DnaJ subfamily A member 2"/>
    <property type="match status" value="1"/>
</dbReference>
<reference evidence="7" key="1">
    <citation type="submission" date="2021-01" db="EMBL/GenBank/DDBJ databases">
        <authorList>
            <person name="Corre E."/>
            <person name="Pelletier E."/>
            <person name="Niang G."/>
            <person name="Scheremetjew M."/>
            <person name="Finn R."/>
            <person name="Kale V."/>
            <person name="Holt S."/>
            <person name="Cochrane G."/>
            <person name="Meng A."/>
            <person name="Brown T."/>
            <person name="Cohen L."/>
        </authorList>
    </citation>
    <scope>NUCLEOTIDE SEQUENCE</scope>
    <source>
        <strain evidence="7">Isolate 1302-5</strain>
    </source>
</reference>
<dbReference type="Pfam" id="PF00226">
    <property type="entry name" value="DnaJ"/>
    <property type="match status" value="1"/>
</dbReference>
<evidence type="ECO:0000313" key="7">
    <source>
        <dbReference type="EMBL" id="CAE2284876.1"/>
    </source>
</evidence>
<dbReference type="SUPFAM" id="SSF46565">
    <property type="entry name" value="Chaperone J-domain"/>
    <property type="match status" value="1"/>
</dbReference>
<keyword evidence="3" id="KW-0863">Zinc-finger</keyword>
<proteinExistence type="predicted"/>
<protein>
    <recommendedName>
        <fullName evidence="6">J domain-containing protein</fullName>
    </recommendedName>
</protein>
<dbReference type="PRINTS" id="PR00625">
    <property type="entry name" value="JDOMAIN"/>
</dbReference>
<evidence type="ECO:0000259" key="6">
    <source>
        <dbReference type="PROSITE" id="PS50076"/>
    </source>
</evidence>
<dbReference type="GO" id="GO:0051082">
    <property type="term" value="F:unfolded protein binding"/>
    <property type="evidence" value="ECO:0007669"/>
    <property type="project" value="InterPro"/>
</dbReference>
<dbReference type="Gene3D" id="2.10.230.10">
    <property type="entry name" value="Heat shock protein DnaJ, cysteine-rich domain"/>
    <property type="match status" value="1"/>
</dbReference>
<dbReference type="Gene3D" id="1.10.287.110">
    <property type="entry name" value="DnaJ domain"/>
    <property type="match status" value="1"/>
</dbReference>
<dbReference type="InterPro" id="IPR036410">
    <property type="entry name" value="HSP_DnaJ_Cys-rich_dom_sf"/>
</dbReference>
<dbReference type="PROSITE" id="PS00636">
    <property type="entry name" value="DNAJ_1"/>
    <property type="match status" value="1"/>
</dbReference>
<name>A0A7S4K5T0_9STRA</name>
<dbReference type="CDD" id="cd10747">
    <property type="entry name" value="DnaJ_C"/>
    <property type="match status" value="1"/>
</dbReference>
<dbReference type="InterPro" id="IPR036869">
    <property type="entry name" value="J_dom_sf"/>
</dbReference>
<dbReference type="PROSITE" id="PS50076">
    <property type="entry name" value="DNAJ_2"/>
    <property type="match status" value="1"/>
</dbReference>
<dbReference type="InterPro" id="IPR044713">
    <property type="entry name" value="DNJA1/2-like"/>
</dbReference>
<keyword evidence="1" id="KW-0479">Metal-binding</keyword>
<evidence type="ECO:0000256" key="4">
    <source>
        <dbReference type="ARBA" id="ARBA00022833"/>
    </source>
</evidence>